<evidence type="ECO:0000256" key="4">
    <source>
        <dbReference type="ARBA" id="ARBA00022777"/>
    </source>
</evidence>
<evidence type="ECO:0000313" key="9">
    <source>
        <dbReference type="Proteomes" id="UP000183120"/>
    </source>
</evidence>
<dbReference type="SUPFAM" id="SSF56112">
    <property type="entry name" value="Protein kinase-like (PK-like)"/>
    <property type="match status" value="1"/>
</dbReference>
<proteinExistence type="predicted"/>
<dbReference type="InterPro" id="IPR017441">
    <property type="entry name" value="Protein_kinase_ATP_BS"/>
</dbReference>
<evidence type="ECO:0000256" key="5">
    <source>
        <dbReference type="ARBA" id="ARBA00022840"/>
    </source>
</evidence>
<dbReference type="InterPro" id="IPR000719">
    <property type="entry name" value="Prot_kinase_dom"/>
</dbReference>
<gene>
    <name evidence="8" type="ORF">AUJ73_01140</name>
</gene>
<sequence>MLGKNINGYKVEEFLGKGGFGEVYKATKNGSQYAIKFIREDFIYKDYQKELLRREIAALRKVKSKYTVTFFEDGTHTEGYTTYRYIVMELVEGLTLREILDKYPKPWPQDKAIKLITYVLMGLSDIHKKDIIHRDLKPENIKITPNKEVKILDYGLSKIIDYSSITQTGVPVGSFFYMSPEQVKGEKPLKCGSDFYAIGVVLYELLTGQILFYPSTNAEIIHKTINVKPPYPTSLNPKISNNIENVILKLLEKEVYQRYRTIDEIIEALNQKPITAVSVATDRIKFYPRVIQNDTNILQDFLKNNEIDGADFPINLHAQYKTLSALLRRKASKIDFFSDPSTNRMVYTNFRKTKGLRELPYAPSGYDPLTTDDFNSQISIQNYAQKVIELQIANGCSILTAPFFYFDNTSDEWFVVNLKLLRESVDYVRKKYPQYKVSGAICTQAEILCRPKERKTIIEDFGNCAMDFCQFYIDKISETIVDAQLYNFISTALGIKNYNKARIVSCRVPVVALGLLTIGFDAITSGLGVLDSFNKGVIIKEEDITVMPTKYYFPDLLISVTYSSKTRMYQDIIAQESDLKKQLPQLNIKLKCDCSGCMHTSMSDTYQKPRLHFLHAIKKDIDEINSISSAQRKSYFIERIDKAYDLQQKLIGRGIRLQSPTFLKTWKEILMKF</sequence>
<name>A0A1J4TVH8_9BACT</name>
<dbReference type="GO" id="GO:0005524">
    <property type="term" value="F:ATP binding"/>
    <property type="evidence" value="ECO:0007669"/>
    <property type="project" value="UniProtKB-UniRule"/>
</dbReference>
<keyword evidence="4" id="KW-0418">Kinase</keyword>
<feature type="domain" description="Protein kinase" evidence="7">
    <location>
        <begin position="9"/>
        <end position="275"/>
    </location>
</feature>
<evidence type="ECO:0000256" key="1">
    <source>
        <dbReference type="ARBA" id="ARBA00022527"/>
    </source>
</evidence>
<dbReference type="CDD" id="cd14014">
    <property type="entry name" value="STKc_PknB_like"/>
    <property type="match status" value="1"/>
</dbReference>
<dbReference type="PANTHER" id="PTHR24345:SF0">
    <property type="entry name" value="CELL CYCLE SERINE_THREONINE-PROTEIN KINASE CDC5_MSD2"/>
    <property type="match status" value="1"/>
</dbReference>
<dbReference type="GO" id="GO:0004674">
    <property type="term" value="F:protein serine/threonine kinase activity"/>
    <property type="evidence" value="ECO:0007669"/>
    <property type="project" value="UniProtKB-KW"/>
</dbReference>
<feature type="binding site" evidence="6">
    <location>
        <position position="36"/>
    </location>
    <ligand>
        <name>ATP</name>
        <dbReference type="ChEBI" id="CHEBI:30616"/>
    </ligand>
</feature>
<evidence type="ECO:0000256" key="2">
    <source>
        <dbReference type="ARBA" id="ARBA00022679"/>
    </source>
</evidence>
<dbReference type="EMBL" id="MNUY01000016">
    <property type="protein sequence ID" value="OIO15217.1"/>
    <property type="molecule type" value="Genomic_DNA"/>
</dbReference>
<reference evidence="8 9" key="1">
    <citation type="journal article" date="2016" name="Environ. Microbiol.">
        <title>Genomic resolution of a cold subsurface aquifer community provides metabolic insights for novel microbes adapted to high CO concentrations.</title>
        <authorList>
            <person name="Probst A.J."/>
            <person name="Castelle C.J."/>
            <person name="Singh A."/>
            <person name="Brown C.T."/>
            <person name="Anantharaman K."/>
            <person name="Sharon I."/>
            <person name="Hug L.A."/>
            <person name="Burstein D."/>
            <person name="Emerson J.B."/>
            <person name="Thomas B.C."/>
            <person name="Banfield J.F."/>
        </authorList>
    </citation>
    <scope>NUCLEOTIDE SEQUENCE [LARGE SCALE GENOMIC DNA]</scope>
    <source>
        <strain evidence="8">CG1_02_37_22</strain>
    </source>
</reference>
<accession>A0A1J4TVH8</accession>
<dbReference type="Gene3D" id="1.10.510.10">
    <property type="entry name" value="Transferase(Phosphotransferase) domain 1"/>
    <property type="match status" value="1"/>
</dbReference>
<keyword evidence="2" id="KW-0808">Transferase</keyword>
<keyword evidence="5 6" id="KW-0067">ATP-binding</keyword>
<dbReference type="SMART" id="SM00220">
    <property type="entry name" value="S_TKc"/>
    <property type="match status" value="1"/>
</dbReference>
<keyword evidence="1" id="KW-0723">Serine/threonine-protein kinase</keyword>
<comment type="caution">
    <text evidence="8">The sequence shown here is derived from an EMBL/GenBank/DDBJ whole genome shotgun (WGS) entry which is preliminary data.</text>
</comment>
<dbReference type="AlphaFoldDB" id="A0A1J4TVH8"/>
<evidence type="ECO:0000259" key="7">
    <source>
        <dbReference type="PROSITE" id="PS50011"/>
    </source>
</evidence>
<dbReference type="Pfam" id="PF00069">
    <property type="entry name" value="Pkinase"/>
    <property type="match status" value="1"/>
</dbReference>
<protein>
    <recommendedName>
        <fullName evidence="7">Protein kinase domain-containing protein</fullName>
    </recommendedName>
</protein>
<dbReference type="PROSITE" id="PS00107">
    <property type="entry name" value="PROTEIN_KINASE_ATP"/>
    <property type="match status" value="1"/>
</dbReference>
<keyword evidence="3 6" id="KW-0547">Nucleotide-binding</keyword>
<evidence type="ECO:0000256" key="3">
    <source>
        <dbReference type="ARBA" id="ARBA00022741"/>
    </source>
</evidence>
<organism evidence="8 9">
    <name type="scientific">Candidatus Gottesmanbacteria bacterium CG1_02_37_22</name>
    <dbReference type="NCBI Taxonomy" id="1805209"/>
    <lineage>
        <taxon>Bacteria</taxon>
        <taxon>Candidatus Gottesmaniibacteriota</taxon>
    </lineage>
</organism>
<dbReference type="InterPro" id="IPR011009">
    <property type="entry name" value="Kinase-like_dom_sf"/>
</dbReference>
<dbReference type="STRING" id="1805209.AUJ73_01140"/>
<evidence type="ECO:0000313" key="8">
    <source>
        <dbReference type="EMBL" id="OIO15217.1"/>
    </source>
</evidence>
<dbReference type="PROSITE" id="PS50011">
    <property type="entry name" value="PROTEIN_KINASE_DOM"/>
    <property type="match status" value="1"/>
</dbReference>
<dbReference type="PANTHER" id="PTHR24345">
    <property type="entry name" value="SERINE/THREONINE-PROTEIN KINASE PLK"/>
    <property type="match status" value="1"/>
</dbReference>
<dbReference type="Proteomes" id="UP000183120">
    <property type="component" value="Unassembled WGS sequence"/>
</dbReference>
<evidence type="ECO:0000256" key="6">
    <source>
        <dbReference type="PROSITE-ProRule" id="PRU10141"/>
    </source>
</evidence>